<dbReference type="AlphaFoldDB" id="A0A6P5A2G0"/>
<gene>
    <name evidence="3" type="primary">LOC109479809</name>
</gene>
<keyword evidence="1" id="KW-0472">Membrane</keyword>
<sequence>MCRCRLQDSFCGCCTVRHGSIFVGIVHLMFSMLGGLAVFSLYGVLFKTNPIRPAEITGVIFYALSILVAIVLIIGVLKKNRTLSWVWLVWAVFHLILAAALAIALLVHVSGAAVIPGITLQTEGTMLSESHGTVILVAAVLTLVFFFVLSPFLMYGIVVVCSYHRKLEDYA</sequence>
<keyword evidence="1" id="KW-0812">Transmembrane</keyword>
<evidence type="ECO:0000313" key="2">
    <source>
        <dbReference type="Proteomes" id="UP000515135"/>
    </source>
</evidence>
<dbReference type="PANTHER" id="PTHR36694">
    <property type="entry name" value="PASIFLORA 1, ISOFORM A-RELATED"/>
    <property type="match status" value="1"/>
</dbReference>
<organism evidence="2 3">
    <name type="scientific">Branchiostoma belcheri</name>
    <name type="common">Amphioxus</name>
    <dbReference type="NCBI Taxonomy" id="7741"/>
    <lineage>
        <taxon>Eukaryota</taxon>
        <taxon>Metazoa</taxon>
        <taxon>Chordata</taxon>
        <taxon>Cephalochordata</taxon>
        <taxon>Leptocardii</taxon>
        <taxon>Amphioxiformes</taxon>
        <taxon>Branchiostomatidae</taxon>
        <taxon>Branchiostoma</taxon>
    </lineage>
</organism>
<dbReference type="OrthoDB" id="10372686at2759"/>
<evidence type="ECO:0000313" key="3">
    <source>
        <dbReference type="RefSeq" id="XP_019637387.1"/>
    </source>
</evidence>
<dbReference type="GeneID" id="109479809"/>
<keyword evidence="2" id="KW-1185">Reference proteome</keyword>
<proteinExistence type="predicted"/>
<dbReference type="KEGG" id="bbel:109479809"/>
<feature type="transmembrane region" description="Helical" evidence="1">
    <location>
        <begin position="21"/>
        <end position="44"/>
    </location>
</feature>
<dbReference type="Proteomes" id="UP000515135">
    <property type="component" value="Unplaced"/>
</dbReference>
<reference evidence="3" key="1">
    <citation type="submission" date="2025-08" db="UniProtKB">
        <authorList>
            <consortium name="RefSeq"/>
        </authorList>
    </citation>
    <scope>IDENTIFICATION</scope>
    <source>
        <tissue evidence="3">Gonad</tissue>
    </source>
</reference>
<feature type="transmembrane region" description="Helical" evidence="1">
    <location>
        <begin position="135"/>
        <end position="161"/>
    </location>
</feature>
<feature type="transmembrane region" description="Helical" evidence="1">
    <location>
        <begin position="89"/>
        <end position="115"/>
    </location>
</feature>
<accession>A0A6P5A2G0</accession>
<protein>
    <submittedName>
        <fullName evidence="3">Uncharacterized protein LOC109479809</fullName>
    </submittedName>
</protein>
<dbReference type="RefSeq" id="XP_019637387.1">
    <property type="nucleotide sequence ID" value="XM_019781828.1"/>
</dbReference>
<dbReference type="PANTHER" id="PTHR36694:SF11">
    <property type="entry name" value="LP21121P-RELATED"/>
    <property type="match status" value="1"/>
</dbReference>
<keyword evidence="1" id="KW-1133">Transmembrane helix</keyword>
<feature type="transmembrane region" description="Helical" evidence="1">
    <location>
        <begin position="56"/>
        <end position="77"/>
    </location>
</feature>
<name>A0A6P5A2G0_BRABE</name>
<evidence type="ECO:0000256" key="1">
    <source>
        <dbReference type="SAM" id="Phobius"/>
    </source>
</evidence>